<evidence type="ECO:0000313" key="3">
    <source>
        <dbReference type="Proteomes" id="UP000549971"/>
    </source>
</evidence>
<organism evidence="2 3">
    <name type="scientific">Kribbella italica</name>
    <dbReference type="NCBI Taxonomy" id="1540520"/>
    <lineage>
        <taxon>Bacteria</taxon>
        <taxon>Bacillati</taxon>
        <taxon>Actinomycetota</taxon>
        <taxon>Actinomycetes</taxon>
        <taxon>Propionibacteriales</taxon>
        <taxon>Kribbellaceae</taxon>
        <taxon>Kribbella</taxon>
    </lineage>
</organism>
<sequence length="292" mass="32601">MDDWANIRADLERRSGEPVLAFEPASGGSGGIKGIVRTTNDQYFLKAVPLSSPWLADCRVEASVTSPHSPRLRWTAEYAGHLVLAFDVAPGREPTEPWPEADLRRVLATTDRLEATATGVLPTVVDRMRGRCSTWWVLAEYGVRDRLSVGQLSAWERLNLRRLAQVEGEWERLVAGDQLLHFDLRHDNLRLGDDGRVWVLDWGRSCRGPGWVDAVCLLLESSIGALDAEVLFRQTARGAAADQAAVDAFLVALASYWRHAGSRPADEASAWIRPRQVRSGRATVEWLQRRWG</sequence>
<proteinExistence type="predicted"/>
<feature type="domain" description="Aminoglycoside phosphotransferase" evidence="1">
    <location>
        <begin position="54"/>
        <end position="229"/>
    </location>
</feature>
<dbReference type="InterPro" id="IPR002575">
    <property type="entry name" value="Aminoglycoside_PTrfase"/>
</dbReference>
<dbReference type="Pfam" id="PF01636">
    <property type="entry name" value="APH"/>
    <property type="match status" value="1"/>
</dbReference>
<reference evidence="2 3" key="1">
    <citation type="submission" date="2020-08" db="EMBL/GenBank/DDBJ databases">
        <title>Sequencing the genomes of 1000 actinobacteria strains.</title>
        <authorList>
            <person name="Klenk H.-P."/>
        </authorList>
    </citation>
    <scope>NUCLEOTIDE SEQUENCE [LARGE SCALE GENOMIC DNA]</scope>
    <source>
        <strain evidence="2 3">DSM 28967</strain>
    </source>
</reference>
<evidence type="ECO:0000313" key="2">
    <source>
        <dbReference type="EMBL" id="MBB5834414.1"/>
    </source>
</evidence>
<dbReference type="AlphaFoldDB" id="A0A7W9J314"/>
<comment type="caution">
    <text evidence="2">The sequence shown here is derived from an EMBL/GenBank/DDBJ whole genome shotgun (WGS) entry which is preliminary data.</text>
</comment>
<evidence type="ECO:0000259" key="1">
    <source>
        <dbReference type="Pfam" id="PF01636"/>
    </source>
</evidence>
<dbReference type="Proteomes" id="UP000549971">
    <property type="component" value="Unassembled WGS sequence"/>
</dbReference>
<accession>A0A7W9J314</accession>
<dbReference type="SUPFAM" id="SSF56112">
    <property type="entry name" value="Protein kinase-like (PK-like)"/>
    <property type="match status" value="1"/>
</dbReference>
<dbReference type="InterPro" id="IPR011009">
    <property type="entry name" value="Kinase-like_dom_sf"/>
</dbReference>
<gene>
    <name evidence="2" type="ORF">HDA39_001148</name>
</gene>
<protein>
    <recommendedName>
        <fullName evidence="1">Aminoglycoside phosphotransferase domain-containing protein</fullName>
    </recommendedName>
</protein>
<dbReference type="Gene3D" id="3.90.1200.10">
    <property type="match status" value="1"/>
</dbReference>
<keyword evidence="3" id="KW-1185">Reference proteome</keyword>
<name>A0A7W9J314_9ACTN</name>
<dbReference type="RefSeq" id="WP_184794184.1">
    <property type="nucleotide sequence ID" value="NZ_JACHMY010000001.1"/>
</dbReference>
<dbReference type="EMBL" id="JACHMY010000001">
    <property type="protein sequence ID" value="MBB5834414.1"/>
    <property type="molecule type" value="Genomic_DNA"/>
</dbReference>